<feature type="transmembrane region" description="Helical" evidence="2">
    <location>
        <begin position="7"/>
        <end position="28"/>
    </location>
</feature>
<feature type="transmembrane region" description="Helical" evidence="2">
    <location>
        <begin position="248"/>
        <end position="267"/>
    </location>
</feature>
<dbReference type="GO" id="GO:0004175">
    <property type="term" value="F:endopeptidase activity"/>
    <property type="evidence" value="ECO:0007669"/>
    <property type="project" value="UniProtKB-ARBA"/>
</dbReference>
<sequence>MMSVRKLWYVIMPMILGFLFVFLGLLLQNVLENFLYDTLFPNLQEIKMFRITLDVLFFTVLSLVFVGLAKLIYKDYSILGFSKHNMGKQLLLGYLTGFAFVAVMALGYLFISQPQVNIVVNAHSLSAVIFSMIFYCAQGTQEEVITRGFILGGIAKETNVWLGILMSSVFFALMHLSNAGGVTLNLIDYFLFGFLLAILRMITGNTWFVSAFHAAYNLTITDIFGLSQKLEESEGVVLQIIHNSSVEYMGMIVSVLLLAILSKRILIRSNSWQLPLKVK</sequence>
<dbReference type="PANTHER" id="PTHR39430:SF1">
    <property type="entry name" value="PROTEASE"/>
    <property type="match status" value="1"/>
</dbReference>
<accession>A0AAW7KIM0</accession>
<keyword evidence="2" id="KW-0472">Membrane</keyword>
<dbReference type="RefSeq" id="WP_192378414.1">
    <property type="nucleotide sequence ID" value="NZ_CP091237.1"/>
</dbReference>
<evidence type="ECO:0000259" key="3">
    <source>
        <dbReference type="Pfam" id="PF02517"/>
    </source>
</evidence>
<keyword evidence="4" id="KW-0482">Metalloprotease</keyword>
<dbReference type="GO" id="GO:0080120">
    <property type="term" value="P:CAAX-box protein maturation"/>
    <property type="evidence" value="ECO:0007669"/>
    <property type="project" value="UniProtKB-ARBA"/>
</dbReference>
<keyword evidence="4" id="KW-0645">Protease</keyword>
<comment type="caution">
    <text evidence="4">The sequence shown here is derived from an EMBL/GenBank/DDBJ whole genome shotgun (WGS) entry which is preliminary data.</text>
</comment>
<dbReference type="Pfam" id="PF02517">
    <property type="entry name" value="Rce1-like"/>
    <property type="match status" value="1"/>
</dbReference>
<organism evidence="4 5">
    <name type="scientific">Enterococcus faecalis</name>
    <name type="common">Streptococcus faecalis</name>
    <dbReference type="NCBI Taxonomy" id="1351"/>
    <lineage>
        <taxon>Bacteria</taxon>
        <taxon>Bacillati</taxon>
        <taxon>Bacillota</taxon>
        <taxon>Bacilli</taxon>
        <taxon>Lactobacillales</taxon>
        <taxon>Enterococcaceae</taxon>
        <taxon>Enterococcus</taxon>
    </lineage>
</organism>
<dbReference type="EMBL" id="JAREWH010000037">
    <property type="protein sequence ID" value="MDN3193826.1"/>
    <property type="molecule type" value="Genomic_DNA"/>
</dbReference>
<name>A0AAW7KIM0_ENTFL</name>
<gene>
    <name evidence="4" type="ORF">P0E79_15255</name>
</gene>
<protein>
    <submittedName>
        <fullName evidence="4">CPBP family intramembrane metalloprotease</fullName>
    </submittedName>
</protein>
<feature type="transmembrane region" description="Helical" evidence="2">
    <location>
        <begin position="90"/>
        <end position="111"/>
    </location>
</feature>
<reference evidence="4" key="2">
    <citation type="submission" date="2023-03" db="EMBL/GenBank/DDBJ databases">
        <authorList>
            <person name="Zajac M."/>
            <person name="Kwit R."/>
            <person name="Wasyl D."/>
        </authorList>
    </citation>
    <scope>NUCLEOTIDE SEQUENCE</scope>
    <source>
        <strain evidence="4">691B_2</strain>
    </source>
</reference>
<dbReference type="GO" id="GO:0008237">
    <property type="term" value="F:metallopeptidase activity"/>
    <property type="evidence" value="ECO:0007669"/>
    <property type="project" value="UniProtKB-KW"/>
</dbReference>
<evidence type="ECO:0000313" key="4">
    <source>
        <dbReference type="EMBL" id="MDN3193826.1"/>
    </source>
</evidence>
<comment type="similarity">
    <text evidence="1">Belongs to the UPF0177 family.</text>
</comment>
<proteinExistence type="inferred from homology"/>
<feature type="transmembrane region" description="Helical" evidence="2">
    <location>
        <begin position="158"/>
        <end position="176"/>
    </location>
</feature>
<keyword evidence="2" id="KW-0812">Transmembrane</keyword>
<dbReference type="InterPro" id="IPR003675">
    <property type="entry name" value="Rce1/LyrA-like_dom"/>
</dbReference>
<dbReference type="Proteomes" id="UP001173174">
    <property type="component" value="Unassembled WGS sequence"/>
</dbReference>
<evidence type="ECO:0000313" key="5">
    <source>
        <dbReference type="Proteomes" id="UP001173174"/>
    </source>
</evidence>
<reference evidence="4" key="1">
    <citation type="journal article" date="2023" name="Pathogens">
        <title>Prevalence of Enterococcus spp. and the Whole-Genome Characteristics of Enterococcus faecium and Enterococcus faecalis Strains Isolated from Free-Living Birds in Poland.</title>
        <authorList>
            <person name="Kwit R."/>
            <person name="Zajac M."/>
            <person name="Smialowska-Weglinska A."/>
            <person name="Skarzynska M."/>
            <person name="Bomba A."/>
            <person name="Lalak A."/>
            <person name="Skrzypiec E."/>
            <person name="Wojdat D."/>
            <person name="Koza W."/>
            <person name="Mikos-Wojewoda E."/>
            <person name="Pasim P."/>
            <person name="Skora M."/>
            <person name="Polak M."/>
            <person name="Wiacek J."/>
            <person name="Wasyl D."/>
        </authorList>
    </citation>
    <scope>NUCLEOTIDE SEQUENCE</scope>
    <source>
        <strain evidence="4">691B_2</strain>
    </source>
</reference>
<keyword evidence="2" id="KW-1133">Transmembrane helix</keyword>
<feature type="transmembrane region" description="Helical" evidence="2">
    <location>
        <begin position="48"/>
        <end position="69"/>
    </location>
</feature>
<dbReference type="AlphaFoldDB" id="A0AAW7KIM0"/>
<keyword evidence="4" id="KW-0378">Hydrolase</keyword>
<feature type="domain" description="CAAX prenyl protease 2/Lysostaphin resistance protein A-like" evidence="3">
    <location>
        <begin position="127"/>
        <end position="218"/>
    </location>
</feature>
<dbReference type="PANTHER" id="PTHR39430">
    <property type="entry name" value="MEMBRANE-ASSOCIATED PROTEASE-RELATED"/>
    <property type="match status" value="1"/>
</dbReference>
<evidence type="ECO:0000256" key="2">
    <source>
        <dbReference type="SAM" id="Phobius"/>
    </source>
</evidence>
<evidence type="ECO:0000256" key="1">
    <source>
        <dbReference type="ARBA" id="ARBA00009067"/>
    </source>
</evidence>